<dbReference type="InterPro" id="IPR019775">
    <property type="entry name" value="WD40_repeat_CS"/>
</dbReference>
<evidence type="ECO:0000313" key="4">
    <source>
        <dbReference type="EMBL" id="KAF7295271.1"/>
    </source>
</evidence>
<dbReference type="EMBL" id="JACAZF010000009">
    <property type="protein sequence ID" value="KAF7295271.1"/>
    <property type="molecule type" value="Genomic_DNA"/>
</dbReference>
<dbReference type="PANTHER" id="PTHR22844">
    <property type="entry name" value="F-BOX AND WD40 DOMAIN PROTEIN"/>
    <property type="match status" value="1"/>
</dbReference>
<evidence type="ECO:0000256" key="3">
    <source>
        <dbReference type="PROSITE-ProRule" id="PRU00221"/>
    </source>
</evidence>
<gene>
    <name evidence="4" type="ORF">MIND_01066200</name>
</gene>
<dbReference type="Gene3D" id="2.130.10.10">
    <property type="entry name" value="YVTN repeat-like/Quinoprotein amine dehydrogenase"/>
    <property type="match status" value="2"/>
</dbReference>
<dbReference type="AlphaFoldDB" id="A0A8H6SAR4"/>
<dbReference type="PROSITE" id="PS50294">
    <property type="entry name" value="WD_REPEATS_REGION"/>
    <property type="match status" value="2"/>
</dbReference>
<dbReference type="InterPro" id="IPR036322">
    <property type="entry name" value="WD40_repeat_dom_sf"/>
</dbReference>
<feature type="repeat" description="WD" evidence="3">
    <location>
        <begin position="119"/>
        <end position="153"/>
    </location>
</feature>
<dbReference type="InterPro" id="IPR001680">
    <property type="entry name" value="WD40_rpt"/>
</dbReference>
<feature type="repeat" description="WD" evidence="3">
    <location>
        <begin position="75"/>
        <end position="118"/>
    </location>
</feature>
<comment type="caution">
    <text evidence="4">The sequence shown here is derived from an EMBL/GenBank/DDBJ whole genome shotgun (WGS) entry which is preliminary data.</text>
</comment>
<dbReference type="PRINTS" id="PR00320">
    <property type="entry name" value="GPROTEINBRPT"/>
</dbReference>
<organism evidence="4 5">
    <name type="scientific">Mycena indigotica</name>
    <dbReference type="NCBI Taxonomy" id="2126181"/>
    <lineage>
        <taxon>Eukaryota</taxon>
        <taxon>Fungi</taxon>
        <taxon>Dikarya</taxon>
        <taxon>Basidiomycota</taxon>
        <taxon>Agaricomycotina</taxon>
        <taxon>Agaricomycetes</taxon>
        <taxon>Agaricomycetidae</taxon>
        <taxon>Agaricales</taxon>
        <taxon>Marasmiineae</taxon>
        <taxon>Mycenaceae</taxon>
        <taxon>Mycena</taxon>
    </lineage>
</organism>
<keyword evidence="2" id="KW-0677">Repeat</keyword>
<dbReference type="InterPro" id="IPR015943">
    <property type="entry name" value="WD40/YVTN_repeat-like_dom_sf"/>
</dbReference>
<dbReference type="OrthoDB" id="6262491at2759"/>
<dbReference type="PROSITE" id="PS00678">
    <property type="entry name" value="WD_REPEATS_1"/>
    <property type="match status" value="2"/>
</dbReference>
<evidence type="ECO:0000313" key="5">
    <source>
        <dbReference type="Proteomes" id="UP000636479"/>
    </source>
</evidence>
<reference evidence="4" key="1">
    <citation type="submission" date="2020-05" db="EMBL/GenBank/DDBJ databases">
        <title>Mycena genomes resolve the evolution of fungal bioluminescence.</title>
        <authorList>
            <person name="Tsai I.J."/>
        </authorList>
    </citation>
    <scope>NUCLEOTIDE SEQUENCE</scope>
    <source>
        <strain evidence="4">171206Taipei</strain>
    </source>
</reference>
<proteinExistence type="predicted"/>
<keyword evidence="1 3" id="KW-0853">WD repeat</keyword>
<evidence type="ECO:0000256" key="1">
    <source>
        <dbReference type="ARBA" id="ARBA00022574"/>
    </source>
</evidence>
<dbReference type="SUPFAM" id="SSF50978">
    <property type="entry name" value="WD40 repeat-like"/>
    <property type="match status" value="1"/>
</dbReference>
<dbReference type="InterPro" id="IPR045182">
    <property type="entry name" value="JINGUBANG-like"/>
</dbReference>
<protein>
    <submittedName>
        <fullName evidence="4">WD40 repeat-like protein</fullName>
    </submittedName>
</protein>
<dbReference type="GeneID" id="59349756"/>
<sequence>MSTAESPEYLVSEAQLELTEARRQKAERTKDIGEPIQLAGKALALQVYKGYGWLAENTTVARKMDLETGKTLQIYKGHTGPATSLAFYEKESKDYLLTGSWDKTIKVWDTTTKAMVSSTDAHSDFVKCLCVVQSLHLLISGSSDKIVRFWDLSKVEADTPLTSLGSISSHTRPIACIEGVALSASTGLLYTADTMGIIRIWDLVKEGNTEPRWKATLKTELQHHRTGITDLQLSGDRLWTASTDETAQLTVGSKTACSITHPLAVRCLVSLSELDEPYIITGSGDVIRVYDVSDLDKPELLNEIDAHWHDVTVLQLWARATGGEPWLISTSLDGTIRKWRVADLLKPRPPVPPPEVKSTKAELEFSMTEDEERELAELMDD</sequence>
<dbReference type="Proteomes" id="UP000636479">
    <property type="component" value="Unassembled WGS sequence"/>
</dbReference>
<dbReference type="RefSeq" id="XP_037216634.1">
    <property type="nucleotide sequence ID" value="XM_037367240.1"/>
</dbReference>
<dbReference type="SMART" id="SM00320">
    <property type="entry name" value="WD40"/>
    <property type="match status" value="6"/>
</dbReference>
<dbReference type="PANTHER" id="PTHR22844:SF387">
    <property type="entry name" value="F3I6.5 PROTEIN"/>
    <property type="match status" value="1"/>
</dbReference>
<name>A0A8H6SAR4_9AGAR</name>
<accession>A0A8H6SAR4</accession>
<dbReference type="InterPro" id="IPR020472">
    <property type="entry name" value="WD40_PAC1"/>
</dbReference>
<keyword evidence="5" id="KW-1185">Reference proteome</keyword>
<dbReference type="PROSITE" id="PS50082">
    <property type="entry name" value="WD_REPEATS_2"/>
    <property type="match status" value="2"/>
</dbReference>
<evidence type="ECO:0000256" key="2">
    <source>
        <dbReference type="ARBA" id="ARBA00022737"/>
    </source>
</evidence>
<dbReference type="Pfam" id="PF00400">
    <property type="entry name" value="WD40"/>
    <property type="match status" value="2"/>
</dbReference>